<dbReference type="Pfam" id="PF21279">
    <property type="entry name" value="YhfX-like_C"/>
    <property type="match status" value="1"/>
</dbReference>
<dbReference type="Gene3D" id="2.40.37.30">
    <property type="match status" value="2"/>
</dbReference>
<evidence type="ECO:0000313" key="4">
    <source>
        <dbReference type="Proteomes" id="UP000185669"/>
    </source>
</evidence>
<dbReference type="InterPro" id="IPR048449">
    <property type="entry name" value="YhfX-like_C"/>
</dbReference>
<feature type="domain" description="YhfX-like C-terminal" evidence="2">
    <location>
        <begin position="279"/>
        <end position="378"/>
    </location>
</feature>
<feature type="domain" description="Alanine racemase N-terminal" evidence="1">
    <location>
        <begin position="34"/>
        <end position="265"/>
    </location>
</feature>
<dbReference type="InterPro" id="IPR001608">
    <property type="entry name" value="Ala_racemase_N"/>
</dbReference>
<evidence type="ECO:0000259" key="2">
    <source>
        <dbReference type="Pfam" id="PF21279"/>
    </source>
</evidence>
<dbReference type="Proteomes" id="UP000185669">
    <property type="component" value="Unassembled WGS sequence"/>
</dbReference>
<protein>
    <submittedName>
        <fullName evidence="3">Predicted amino acid racemase</fullName>
    </submittedName>
</protein>
<gene>
    <name evidence="3" type="ORF">SAMN05421834_10240</name>
</gene>
<dbReference type="SUPFAM" id="SSF51419">
    <property type="entry name" value="PLP-binding barrel"/>
    <property type="match status" value="1"/>
</dbReference>
<dbReference type="InterPro" id="IPR029066">
    <property type="entry name" value="PLP-binding_barrel"/>
</dbReference>
<proteinExistence type="predicted"/>
<dbReference type="CDD" id="cd06811">
    <property type="entry name" value="PLPDE_III_yhfX_like"/>
    <property type="match status" value="1"/>
</dbReference>
<evidence type="ECO:0000259" key="1">
    <source>
        <dbReference type="Pfam" id="PF01168"/>
    </source>
</evidence>
<dbReference type="RefSeq" id="WP_076543718.1">
    <property type="nucleotide sequence ID" value="NZ_FTNC01000002.1"/>
</dbReference>
<accession>A0A1N6QRQ7</accession>
<dbReference type="AlphaFoldDB" id="A0A1N6QRQ7"/>
<evidence type="ECO:0000313" key="3">
    <source>
        <dbReference type="EMBL" id="SIQ19046.1"/>
    </source>
</evidence>
<organism evidence="3 4">
    <name type="scientific">Halanaerobium kushneri</name>
    <dbReference type="NCBI Taxonomy" id="56779"/>
    <lineage>
        <taxon>Bacteria</taxon>
        <taxon>Bacillati</taxon>
        <taxon>Bacillota</taxon>
        <taxon>Clostridia</taxon>
        <taxon>Halanaerobiales</taxon>
        <taxon>Halanaerobiaceae</taxon>
        <taxon>Halanaerobium</taxon>
    </lineage>
</organism>
<sequence length="398" mass="44460">MFLEKMQKRNPELIEKALYLHQNNILEPDTYILDLDQIQANSALMAETAAENNLKLYFMSKQLGRNPLAAQAVVEAGIKKAVAVDPWEARTLAQAGIQLGNVGHLVQVPTSMLEEMIAYEPEIMTVYSLQKAEQISKIALRQNRVQPIMIRIYSENSFNYKGQVGGFDLKNLEKYIPRLIELEGVEIKGVTAFPCLLFNYKKQKIETTPNLELVIKTAKILNDKYGLTIEQLNTPSVSCQSTIPILADAGATHGEPGHALTGTTPYHAYHDDGEKPAMIYISEVSHIKKSQAYTFGGGFYSRSHLKNALVASTSDQNSRRIYPASQPEADMIDYYASLENIDQKLKVGDTVLYAFRTQIFVTRSRVAVISGIQHGKLKLQGIYSSQGRLIDKKGGLRF</sequence>
<dbReference type="Pfam" id="PF01168">
    <property type="entry name" value="Ala_racemase_N"/>
    <property type="match status" value="1"/>
</dbReference>
<name>A0A1N6QRQ7_9FIRM</name>
<reference evidence="4" key="1">
    <citation type="submission" date="2017-01" db="EMBL/GenBank/DDBJ databases">
        <authorList>
            <person name="Varghese N."/>
            <person name="Submissions S."/>
        </authorList>
    </citation>
    <scope>NUCLEOTIDE SEQUENCE [LARGE SCALE GENOMIC DNA]</scope>
    <source>
        <strain evidence="4">ATCC 700103</strain>
    </source>
</reference>
<dbReference type="STRING" id="56779.SAMN05421834_10240"/>
<dbReference type="EMBL" id="FTNC01000002">
    <property type="protein sequence ID" value="SIQ19046.1"/>
    <property type="molecule type" value="Genomic_DNA"/>
</dbReference>
<keyword evidence="4" id="KW-1185">Reference proteome</keyword>
<dbReference type="OrthoDB" id="3189402at2"/>